<dbReference type="EMBL" id="KN822949">
    <property type="protein sequence ID" value="KIO33296.1"/>
    <property type="molecule type" value="Genomic_DNA"/>
</dbReference>
<dbReference type="HOGENOM" id="CLU_136952_0_0_1"/>
<proteinExistence type="predicted"/>
<evidence type="ECO:0000256" key="1">
    <source>
        <dbReference type="SAM" id="MobiDB-lite"/>
    </source>
</evidence>
<dbReference type="OrthoDB" id="3288544at2759"/>
<dbReference type="Proteomes" id="UP000054248">
    <property type="component" value="Unassembled WGS sequence"/>
</dbReference>
<evidence type="ECO:0000313" key="3">
    <source>
        <dbReference type="Proteomes" id="UP000054248"/>
    </source>
</evidence>
<feature type="compositionally biased region" description="Basic and acidic residues" evidence="1">
    <location>
        <begin position="83"/>
        <end position="111"/>
    </location>
</feature>
<reference evidence="3" key="2">
    <citation type="submission" date="2015-01" db="EMBL/GenBank/DDBJ databases">
        <title>Evolutionary Origins and Diversification of the Mycorrhizal Mutualists.</title>
        <authorList>
            <consortium name="DOE Joint Genome Institute"/>
            <consortium name="Mycorrhizal Genomics Consortium"/>
            <person name="Kohler A."/>
            <person name="Kuo A."/>
            <person name="Nagy L.G."/>
            <person name="Floudas D."/>
            <person name="Copeland A."/>
            <person name="Barry K.W."/>
            <person name="Cichocki N."/>
            <person name="Veneault-Fourrey C."/>
            <person name="LaButti K."/>
            <person name="Lindquist E.A."/>
            <person name="Lipzen A."/>
            <person name="Lundell T."/>
            <person name="Morin E."/>
            <person name="Murat C."/>
            <person name="Riley R."/>
            <person name="Ohm R."/>
            <person name="Sun H."/>
            <person name="Tunlid A."/>
            <person name="Henrissat B."/>
            <person name="Grigoriev I.V."/>
            <person name="Hibbett D.S."/>
            <person name="Martin F."/>
        </authorList>
    </citation>
    <scope>NUCLEOTIDE SEQUENCE [LARGE SCALE GENOMIC DNA]</scope>
    <source>
        <strain evidence="3">MUT 4182</strain>
    </source>
</reference>
<protein>
    <submittedName>
        <fullName evidence="2">Uncharacterized protein</fullName>
    </submittedName>
</protein>
<organism evidence="2 3">
    <name type="scientific">Tulasnella calospora MUT 4182</name>
    <dbReference type="NCBI Taxonomy" id="1051891"/>
    <lineage>
        <taxon>Eukaryota</taxon>
        <taxon>Fungi</taxon>
        <taxon>Dikarya</taxon>
        <taxon>Basidiomycota</taxon>
        <taxon>Agaricomycotina</taxon>
        <taxon>Agaricomycetes</taxon>
        <taxon>Cantharellales</taxon>
        <taxon>Tulasnellaceae</taxon>
        <taxon>Tulasnella</taxon>
    </lineage>
</organism>
<dbReference type="AlphaFoldDB" id="A0A0C3QUY5"/>
<keyword evidence="3" id="KW-1185">Reference proteome</keyword>
<sequence length="141" mass="15626">MFTLNCRSSIRRKFNAPNDWDFFNTGYELSNVLGSDRQARQTESRRTTIVFAESGPAFTPNASMRIVNERVEGGEGLELYGGRSKDDDGLTRPVAGHKEPQVDLDRWENEVRPGSPDSGSAPICSQRTPEPPPRTTPSEGV</sequence>
<gene>
    <name evidence="2" type="ORF">M407DRAFT_198791</name>
</gene>
<feature type="region of interest" description="Disordered" evidence="1">
    <location>
        <begin position="76"/>
        <end position="141"/>
    </location>
</feature>
<accession>A0A0C3QUY5</accession>
<name>A0A0C3QUY5_9AGAM</name>
<evidence type="ECO:0000313" key="2">
    <source>
        <dbReference type="EMBL" id="KIO33296.1"/>
    </source>
</evidence>
<reference evidence="2 3" key="1">
    <citation type="submission" date="2014-04" db="EMBL/GenBank/DDBJ databases">
        <authorList>
            <consortium name="DOE Joint Genome Institute"/>
            <person name="Kuo A."/>
            <person name="Girlanda M."/>
            <person name="Perotto S."/>
            <person name="Kohler A."/>
            <person name="Nagy L.G."/>
            <person name="Floudas D."/>
            <person name="Copeland A."/>
            <person name="Barry K.W."/>
            <person name="Cichocki N."/>
            <person name="Veneault-Fourrey C."/>
            <person name="LaButti K."/>
            <person name="Lindquist E.A."/>
            <person name="Lipzen A."/>
            <person name="Lundell T."/>
            <person name="Morin E."/>
            <person name="Murat C."/>
            <person name="Sun H."/>
            <person name="Tunlid A."/>
            <person name="Henrissat B."/>
            <person name="Grigoriev I.V."/>
            <person name="Hibbett D.S."/>
            <person name="Martin F."/>
            <person name="Nordberg H.P."/>
            <person name="Cantor M.N."/>
            <person name="Hua S.X."/>
        </authorList>
    </citation>
    <scope>NUCLEOTIDE SEQUENCE [LARGE SCALE GENOMIC DNA]</scope>
    <source>
        <strain evidence="2 3">MUT 4182</strain>
    </source>
</reference>